<dbReference type="PANTHER" id="PTHR36838:SF3">
    <property type="entry name" value="TRANSPORTER AUXIN EFFLUX CARRIER EC FAMILY"/>
    <property type="match status" value="1"/>
</dbReference>
<evidence type="ECO:0000313" key="10">
    <source>
        <dbReference type="Proteomes" id="UP001165341"/>
    </source>
</evidence>
<feature type="transmembrane region" description="Helical" evidence="8">
    <location>
        <begin position="64"/>
        <end position="82"/>
    </location>
</feature>
<dbReference type="GO" id="GO:0055085">
    <property type="term" value="P:transmembrane transport"/>
    <property type="evidence" value="ECO:0007669"/>
    <property type="project" value="InterPro"/>
</dbReference>
<comment type="subcellular location">
    <subcellularLocation>
        <location evidence="1">Cell membrane</location>
        <topology evidence="1">Multi-pass membrane protein</topology>
    </subcellularLocation>
</comment>
<comment type="similarity">
    <text evidence="2">Belongs to the auxin efflux carrier (TC 2.A.69) family.</text>
</comment>
<dbReference type="InterPro" id="IPR038770">
    <property type="entry name" value="Na+/solute_symporter_sf"/>
</dbReference>
<sequence>MSGVLVGFSIIGFVILVGYLIERAGFAGPSAGFVLNRVAFFVAMPALLFTVLSRTDVRVVFSRFLLTTLCSVLIVVALYLVASRFLGRGSGSGAVPRRDRVAETVLGAAGASYVNSNNIGLPVAIYVLGSAHYVAPVLLLQLLLFAPIVLGILDVTTSGRLSFRAVATQPLRNPMILASLCGLIVAVFGIPIPEAVFAPLDILGGAGVPMVLLAFGMSLHGDRVLRPGSGRRKVVLAAVLKIAVMPVVAWALGRFVFDLSPAELFAVVSVAALPTAQNVFNFAARYNRGTVVARDTVLITTLAAVPALIVIAALLAPVA</sequence>
<evidence type="ECO:0000256" key="4">
    <source>
        <dbReference type="ARBA" id="ARBA00022475"/>
    </source>
</evidence>
<keyword evidence="10" id="KW-1185">Reference proteome</keyword>
<gene>
    <name evidence="9" type="ORF">MQH31_08855</name>
</gene>
<dbReference type="RefSeq" id="WP_243011746.1">
    <property type="nucleotide sequence ID" value="NZ_JALGAR010000002.1"/>
</dbReference>
<evidence type="ECO:0000256" key="1">
    <source>
        <dbReference type="ARBA" id="ARBA00004651"/>
    </source>
</evidence>
<dbReference type="PANTHER" id="PTHR36838">
    <property type="entry name" value="AUXIN EFFLUX CARRIER FAMILY PROTEIN"/>
    <property type="match status" value="1"/>
</dbReference>
<keyword evidence="7 8" id="KW-0472">Membrane</keyword>
<evidence type="ECO:0000256" key="7">
    <source>
        <dbReference type="ARBA" id="ARBA00023136"/>
    </source>
</evidence>
<evidence type="ECO:0000256" key="8">
    <source>
        <dbReference type="SAM" id="Phobius"/>
    </source>
</evidence>
<dbReference type="EMBL" id="JALGAR010000002">
    <property type="protein sequence ID" value="MCI4657915.1"/>
    <property type="molecule type" value="Genomic_DNA"/>
</dbReference>
<proteinExistence type="inferred from homology"/>
<dbReference type="Gene3D" id="1.20.1530.20">
    <property type="match status" value="1"/>
</dbReference>
<keyword evidence="5 8" id="KW-0812">Transmembrane</keyword>
<feature type="transmembrane region" description="Helical" evidence="8">
    <location>
        <begin position="296"/>
        <end position="316"/>
    </location>
</feature>
<keyword evidence="6 8" id="KW-1133">Transmembrane helix</keyword>
<evidence type="ECO:0000256" key="5">
    <source>
        <dbReference type="ARBA" id="ARBA00022692"/>
    </source>
</evidence>
<dbReference type="AlphaFoldDB" id="A0AA41QVA6"/>
<feature type="transmembrane region" description="Helical" evidence="8">
    <location>
        <begin position="202"/>
        <end position="222"/>
    </location>
</feature>
<evidence type="ECO:0000256" key="6">
    <source>
        <dbReference type="ARBA" id="ARBA00022989"/>
    </source>
</evidence>
<organism evidence="9 10">
    <name type="scientific">Cryobacterium zhongshanensis</name>
    <dbReference type="NCBI Taxonomy" id="2928153"/>
    <lineage>
        <taxon>Bacteria</taxon>
        <taxon>Bacillati</taxon>
        <taxon>Actinomycetota</taxon>
        <taxon>Actinomycetes</taxon>
        <taxon>Micrococcales</taxon>
        <taxon>Microbacteriaceae</taxon>
        <taxon>Cryobacterium</taxon>
    </lineage>
</organism>
<feature type="transmembrane region" description="Helical" evidence="8">
    <location>
        <begin position="174"/>
        <end position="196"/>
    </location>
</feature>
<dbReference type="GO" id="GO:0005886">
    <property type="term" value="C:plasma membrane"/>
    <property type="evidence" value="ECO:0007669"/>
    <property type="project" value="UniProtKB-SubCell"/>
</dbReference>
<feature type="transmembrane region" description="Helical" evidence="8">
    <location>
        <begin position="264"/>
        <end position="284"/>
    </location>
</feature>
<protein>
    <submittedName>
        <fullName evidence="9">AEC family transporter</fullName>
    </submittedName>
</protein>
<evidence type="ECO:0000256" key="3">
    <source>
        <dbReference type="ARBA" id="ARBA00022448"/>
    </source>
</evidence>
<feature type="transmembrane region" description="Helical" evidence="8">
    <location>
        <begin position="33"/>
        <end position="52"/>
    </location>
</feature>
<dbReference type="Proteomes" id="UP001165341">
    <property type="component" value="Unassembled WGS sequence"/>
</dbReference>
<feature type="transmembrane region" description="Helical" evidence="8">
    <location>
        <begin position="234"/>
        <end position="252"/>
    </location>
</feature>
<reference evidence="9" key="1">
    <citation type="submission" date="2022-03" db="EMBL/GenBank/DDBJ databases">
        <title>Cryobacterium sp. nov. strain ZS14-85, isolated from Antarctic soil.</title>
        <authorList>
            <person name="Li J."/>
            <person name="Niu G."/>
        </authorList>
    </citation>
    <scope>NUCLEOTIDE SEQUENCE</scope>
    <source>
        <strain evidence="9">ZS14-85</strain>
    </source>
</reference>
<comment type="caution">
    <text evidence="9">The sequence shown here is derived from an EMBL/GenBank/DDBJ whole genome shotgun (WGS) entry which is preliminary data.</text>
</comment>
<dbReference type="InterPro" id="IPR004776">
    <property type="entry name" value="Mem_transp_PIN-like"/>
</dbReference>
<keyword evidence="3" id="KW-0813">Transport</keyword>
<keyword evidence="4" id="KW-1003">Cell membrane</keyword>
<feature type="transmembrane region" description="Helical" evidence="8">
    <location>
        <begin position="133"/>
        <end position="153"/>
    </location>
</feature>
<dbReference type="Pfam" id="PF03547">
    <property type="entry name" value="Mem_trans"/>
    <property type="match status" value="1"/>
</dbReference>
<accession>A0AA41QVA6</accession>
<evidence type="ECO:0000256" key="2">
    <source>
        <dbReference type="ARBA" id="ARBA00010145"/>
    </source>
</evidence>
<name>A0AA41QVA6_9MICO</name>
<evidence type="ECO:0000313" key="9">
    <source>
        <dbReference type="EMBL" id="MCI4657915.1"/>
    </source>
</evidence>
<feature type="transmembrane region" description="Helical" evidence="8">
    <location>
        <begin position="5"/>
        <end position="21"/>
    </location>
</feature>